<dbReference type="EMBL" id="BONJ01000028">
    <property type="protein sequence ID" value="GIG16771.1"/>
    <property type="molecule type" value="Genomic_DNA"/>
</dbReference>
<evidence type="ECO:0000256" key="1">
    <source>
        <dbReference type="SAM" id="SignalP"/>
    </source>
</evidence>
<keyword evidence="1" id="KW-0732">Signal</keyword>
<name>A0A8J3PGG8_9ACTN</name>
<protein>
    <recommendedName>
        <fullName evidence="4">DUF3558 domain-containing protein</fullName>
    </recommendedName>
</protein>
<gene>
    <name evidence="2" type="ORF">Cme02nite_51030</name>
</gene>
<comment type="caution">
    <text evidence="2">The sequence shown here is derived from an EMBL/GenBank/DDBJ whole genome shotgun (WGS) entry which is preliminary data.</text>
</comment>
<evidence type="ECO:0000313" key="2">
    <source>
        <dbReference type="EMBL" id="GIG16771.1"/>
    </source>
</evidence>
<evidence type="ECO:0000313" key="3">
    <source>
        <dbReference type="Proteomes" id="UP000660339"/>
    </source>
</evidence>
<keyword evidence="3" id="KW-1185">Reference proteome</keyword>
<feature type="signal peptide" evidence="1">
    <location>
        <begin position="1"/>
        <end position="25"/>
    </location>
</feature>
<sequence>MVSYPAHRASRAAVSGSLVLALATAACTSRPESTVTPPSVVPSPSVPAISSHATPKYEAGTVGLCAKTDLAPLVDLSLKVVRKDPTPPTSGPGEACLFEMTTPDGHIASLRVEAVALASAGDAERLYRAERAVTRMISDGSVAGVGEQAEAFAIQSEPGFKYAEYKIHVRDANLVLEVWLAVGGNVFTPKATLAAATRAVVDSAFATVSRAWVARS</sequence>
<accession>A0A8J3PGG8</accession>
<proteinExistence type="predicted"/>
<dbReference type="AlphaFoldDB" id="A0A8J3PGG8"/>
<dbReference type="Proteomes" id="UP000660339">
    <property type="component" value="Unassembled WGS sequence"/>
</dbReference>
<organism evidence="2 3">
    <name type="scientific">Catellatospora methionotrophica</name>
    <dbReference type="NCBI Taxonomy" id="121620"/>
    <lineage>
        <taxon>Bacteria</taxon>
        <taxon>Bacillati</taxon>
        <taxon>Actinomycetota</taxon>
        <taxon>Actinomycetes</taxon>
        <taxon>Micromonosporales</taxon>
        <taxon>Micromonosporaceae</taxon>
        <taxon>Catellatospora</taxon>
    </lineage>
</organism>
<evidence type="ECO:0008006" key="4">
    <source>
        <dbReference type="Google" id="ProtNLM"/>
    </source>
</evidence>
<feature type="chain" id="PRO_5035303124" description="DUF3558 domain-containing protein" evidence="1">
    <location>
        <begin position="26"/>
        <end position="216"/>
    </location>
</feature>
<reference evidence="2" key="1">
    <citation type="submission" date="2021-01" db="EMBL/GenBank/DDBJ databases">
        <title>Whole genome shotgun sequence of Catellatospora methionotrophica NBRC 14553.</title>
        <authorList>
            <person name="Komaki H."/>
            <person name="Tamura T."/>
        </authorList>
    </citation>
    <scope>NUCLEOTIDE SEQUENCE</scope>
    <source>
        <strain evidence="2">NBRC 14553</strain>
    </source>
</reference>
<dbReference type="RefSeq" id="WP_166379166.1">
    <property type="nucleotide sequence ID" value="NZ_BAAATT010000005.1"/>
</dbReference>